<sequence>MSRKCQVCTYLLIQQCVLEAKNRKNKTSLDYRRLKRNYIIKVGEVPYELFLLFRRYLKISPISITFLYNDSKIIRIYIIELIIFVYSVYRRNFYLFINFEWSDECIDFTMLCG</sequence>
<evidence type="ECO:0000313" key="2">
    <source>
        <dbReference type="EMBL" id="KAF0764132.1"/>
    </source>
</evidence>
<accession>A0A6G0Z1C8</accession>
<organism evidence="2 3">
    <name type="scientific">Aphis craccivora</name>
    <name type="common">Cowpea aphid</name>
    <dbReference type="NCBI Taxonomy" id="307492"/>
    <lineage>
        <taxon>Eukaryota</taxon>
        <taxon>Metazoa</taxon>
        <taxon>Ecdysozoa</taxon>
        <taxon>Arthropoda</taxon>
        <taxon>Hexapoda</taxon>
        <taxon>Insecta</taxon>
        <taxon>Pterygota</taxon>
        <taxon>Neoptera</taxon>
        <taxon>Paraneoptera</taxon>
        <taxon>Hemiptera</taxon>
        <taxon>Sternorrhyncha</taxon>
        <taxon>Aphidomorpha</taxon>
        <taxon>Aphidoidea</taxon>
        <taxon>Aphididae</taxon>
        <taxon>Aphidini</taxon>
        <taxon>Aphis</taxon>
        <taxon>Aphis</taxon>
    </lineage>
</organism>
<dbReference type="EMBL" id="VUJU01001713">
    <property type="protein sequence ID" value="KAF0764132.1"/>
    <property type="molecule type" value="Genomic_DNA"/>
</dbReference>
<keyword evidence="3" id="KW-1185">Reference proteome</keyword>
<keyword evidence="1" id="KW-0812">Transmembrane</keyword>
<comment type="caution">
    <text evidence="2">The sequence shown here is derived from an EMBL/GenBank/DDBJ whole genome shotgun (WGS) entry which is preliminary data.</text>
</comment>
<keyword evidence="1" id="KW-0472">Membrane</keyword>
<keyword evidence="1" id="KW-1133">Transmembrane helix</keyword>
<reference evidence="2 3" key="1">
    <citation type="submission" date="2019-08" db="EMBL/GenBank/DDBJ databases">
        <title>Whole genome of Aphis craccivora.</title>
        <authorList>
            <person name="Voronova N.V."/>
            <person name="Shulinski R.S."/>
            <person name="Bandarenka Y.V."/>
            <person name="Zhorov D.G."/>
            <person name="Warner D."/>
        </authorList>
    </citation>
    <scope>NUCLEOTIDE SEQUENCE [LARGE SCALE GENOMIC DNA]</scope>
    <source>
        <strain evidence="2">180601</strain>
        <tissue evidence="2">Whole Body</tissue>
    </source>
</reference>
<proteinExistence type="predicted"/>
<protein>
    <submittedName>
        <fullName evidence="2">KRAB-A domain-containing protein 2-like</fullName>
    </submittedName>
</protein>
<gene>
    <name evidence="2" type="ORF">FWK35_00005444</name>
</gene>
<feature type="transmembrane region" description="Helical" evidence="1">
    <location>
        <begin position="73"/>
        <end position="89"/>
    </location>
</feature>
<dbReference type="AlphaFoldDB" id="A0A6G0Z1C8"/>
<dbReference type="Proteomes" id="UP000478052">
    <property type="component" value="Unassembled WGS sequence"/>
</dbReference>
<name>A0A6G0Z1C8_APHCR</name>
<evidence type="ECO:0000256" key="1">
    <source>
        <dbReference type="SAM" id="Phobius"/>
    </source>
</evidence>
<evidence type="ECO:0000313" key="3">
    <source>
        <dbReference type="Proteomes" id="UP000478052"/>
    </source>
</evidence>